<evidence type="ECO:0000256" key="4">
    <source>
        <dbReference type="ARBA" id="ARBA00012551"/>
    </source>
</evidence>
<dbReference type="GO" id="GO:0003678">
    <property type="term" value="F:DNA helicase activity"/>
    <property type="evidence" value="ECO:0007669"/>
    <property type="project" value="UniProtKB-EC"/>
</dbReference>
<reference evidence="22" key="1">
    <citation type="journal article" date="2020" name="Stud. Mycol.">
        <title>101 Dothideomycetes genomes: a test case for predicting lifestyles and emergence of pathogens.</title>
        <authorList>
            <person name="Haridas S."/>
            <person name="Albert R."/>
            <person name="Binder M."/>
            <person name="Bloem J."/>
            <person name="Labutti K."/>
            <person name="Salamov A."/>
            <person name="Andreopoulos B."/>
            <person name="Baker S."/>
            <person name="Barry K."/>
            <person name="Bills G."/>
            <person name="Bluhm B."/>
            <person name="Cannon C."/>
            <person name="Castanera R."/>
            <person name="Culley D."/>
            <person name="Daum C."/>
            <person name="Ezra D."/>
            <person name="Gonzalez J."/>
            <person name="Henrissat B."/>
            <person name="Kuo A."/>
            <person name="Liang C."/>
            <person name="Lipzen A."/>
            <person name="Lutzoni F."/>
            <person name="Magnuson J."/>
            <person name="Mondo S."/>
            <person name="Nolan M."/>
            <person name="Ohm R."/>
            <person name="Pangilinan J."/>
            <person name="Park H.-J."/>
            <person name="Ramirez L."/>
            <person name="Alfaro M."/>
            <person name="Sun H."/>
            <person name="Tritt A."/>
            <person name="Yoshinaga Y."/>
            <person name="Zwiers L.-H."/>
            <person name="Turgeon B."/>
            <person name="Goodwin S."/>
            <person name="Spatafora J."/>
            <person name="Crous P."/>
            <person name="Grigoriev I."/>
        </authorList>
    </citation>
    <scope>NUCLEOTIDE SEQUENCE</scope>
    <source>
        <strain evidence="22">CBS 113979</strain>
    </source>
</reference>
<evidence type="ECO:0000256" key="18">
    <source>
        <dbReference type="ARBA" id="ARBA00031847"/>
    </source>
</evidence>
<keyword evidence="15" id="KW-0234">DNA repair</keyword>
<evidence type="ECO:0000256" key="19">
    <source>
        <dbReference type="ARBA" id="ARBA00047995"/>
    </source>
</evidence>
<sequence>MADKEATVFIVDVGRSMGEKSNGREETNLDWCMHYIWEKITTTVLKGRKSDIMLVMGLRTDETNHNVSARISEDPSYSNLTVFQPFSQFLMPTLRDLREKIKPSNTNEGDAIWAVVLAIQMILLQCKKLKYIKKIILVTDGTGELDPDHDLENIAKKLKEEKIQLVIVGVDFDSPEYGFEEKNKSPKKLENEETLKQLAEDSDGAFGTMAEAIAEMVTPEGKITRPISSYKGELTLGDADKYDSAMRIPVERYPRVMIARPATATKFTVRSNVGPGEGSTQSSATVPQEDADGDVEMGDAGGGLAAIKNARTYQIEDKNAAGGKRDVESGDLAKGYSYGRTAVFINESERNITDLETQIGLEIVGFVDASKFDRYMELSRASMIIPSKTNEKGAMAFSSFVHALWESDTYAIARFVAKSTGGRNKPPVLLLVAPSIDSNEFECLVDVELPYAEDIRQYKFPPLDKVVTVSGKNPAQHRFLPNDDLLQSMSDYVDRMDLSTFGENDEGGPGEYAPMGEVYSPVLHRINQVIKWRAVHPNEEIPPVPEILTKYSQPPEDLLAQAKSSLEKAIKAGGVKRVPPKQKGRKRAHDTEKPLSGIDVDALLGSSKRTKISAENAVPEFKQMLATTEDVKTIREATKQMAEIVKNFVRHSLGDRDYGRAVEALNVMRSELTELEEPGLYNEMLRDLKKRMFAGELGGERKEMWWKIRANRLGLIDKKLSLVSDVSEQDAKAFLSAK</sequence>
<dbReference type="Gene3D" id="1.25.40.240">
    <property type="entry name" value="Ku, C-terminal domain"/>
    <property type="match status" value="1"/>
</dbReference>
<feature type="region of interest" description="Disordered" evidence="20">
    <location>
        <begin position="269"/>
        <end position="291"/>
    </location>
</feature>
<keyword evidence="23" id="KW-1185">Reference proteome</keyword>
<dbReference type="GO" id="GO:0042162">
    <property type="term" value="F:telomeric DNA binding"/>
    <property type="evidence" value="ECO:0007669"/>
    <property type="project" value="InterPro"/>
</dbReference>
<dbReference type="InterPro" id="IPR016194">
    <property type="entry name" value="SPOC-like_C_dom_sf"/>
</dbReference>
<dbReference type="InterPro" id="IPR014893">
    <property type="entry name" value="Ku_PK_bind"/>
</dbReference>
<dbReference type="PROSITE" id="PS50234">
    <property type="entry name" value="VWFA"/>
    <property type="match status" value="1"/>
</dbReference>
<comment type="function">
    <text evidence="17">Single-stranded DNA-dependent ATP-dependent helicase. Involved in non-homologous end joining (NHEJ) DNA double strand break repair. DNA-binding is sequence-independent but has a high affinity to nicks in double-stranded DNA and to the ends of duplex DNA. Binds to naturally occurring chromosomal ends, and therefore provides chromosomal end protection. Required also for telomere recombination to repair telomeric ends in the absence of telomerase. KU70, of the KU70/KU80 heterodimer, binds to the stem loop of TLC1, the RNA component of telomerase. Involved in telomere maintenance. Interacts with telomeric repeats and subtelomeric sequences thereby controlling telomere length and protecting against subtelomeric rearrangement. Maintains telomeric chromatin, which is involved in silencing the expression of genes located at the telomere. Required for mating-type switching.</text>
</comment>
<dbReference type="SUPFAM" id="SSF101420">
    <property type="entry name" value="C-terminal domain of Ku80"/>
    <property type="match status" value="1"/>
</dbReference>
<dbReference type="InterPro" id="IPR024193">
    <property type="entry name" value="Ku80"/>
</dbReference>
<comment type="subcellular location">
    <subcellularLocation>
        <location evidence="2">Chromosome</location>
        <location evidence="2">Telomere</location>
    </subcellularLocation>
    <subcellularLocation>
        <location evidence="1">Nucleus</location>
    </subcellularLocation>
</comment>
<dbReference type="GO" id="GO:0016787">
    <property type="term" value="F:hydrolase activity"/>
    <property type="evidence" value="ECO:0007669"/>
    <property type="project" value="UniProtKB-KW"/>
</dbReference>
<evidence type="ECO:0000256" key="16">
    <source>
        <dbReference type="ARBA" id="ARBA00023242"/>
    </source>
</evidence>
<keyword evidence="7" id="KW-0547">Nucleotide-binding</keyword>
<dbReference type="EC" id="3.6.4.12" evidence="4"/>
<evidence type="ECO:0000256" key="15">
    <source>
        <dbReference type="ARBA" id="ARBA00023204"/>
    </source>
</evidence>
<protein>
    <recommendedName>
        <fullName evidence="5">ATP-dependent DNA helicase II subunit 2</fullName>
        <ecNumber evidence="4">3.6.4.12</ecNumber>
    </recommendedName>
    <alternativeName>
        <fullName evidence="18">ATP-dependent DNA helicase II subunit Ku80</fullName>
    </alternativeName>
</protein>
<evidence type="ECO:0000259" key="21">
    <source>
        <dbReference type="PROSITE" id="PS50234"/>
    </source>
</evidence>
<evidence type="ECO:0000256" key="17">
    <source>
        <dbReference type="ARBA" id="ARBA00024890"/>
    </source>
</evidence>
<evidence type="ECO:0000256" key="6">
    <source>
        <dbReference type="ARBA" id="ARBA00022454"/>
    </source>
</evidence>
<evidence type="ECO:0000256" key="20">
    <source>
        <dbReference type="SAM" id="MobiDB-lite"/>
    </source>
</evidence>
<keyword evidence="11" id="KW-0067">ATP-binding</keyword>
<dbReference type="GO" id="GO:0000781">
    <property type="term" value="C:chromosome, telomeric region"/>
    <property type="evidence" value="ECO:0007669"/>
    <property type="project" value="UniProtKB-SubCell"/>
</dbReference>
<keyword evidence="13" id="KW-0238">DNA-binding</keyword>
<evidence type="ECO:0000256" key="5">
    <source>
        <dbReference type="ARBA" id="ARBA00021792"/>
    </source>
</evidence>
<dbReference type="PANTHER" id="PTHR12604">
    <property type="entry name" value="KU AUTOANTIGEN DNA HELICASE"/>
    <property type="match status" value="1"/>
</dbReference>
<dbReference type="SUPFAM" id="SSF53300">
    <property type="entry name" value="vWA-like"/>
    <property type="match status" value="1"/>
</dbReference>
<name>A0A6G1GWM5_9PEZI</name>
<dbReference type="Gene3D" id="1.10.1600.10">
    <property type="match status" value="1"/>
</dbReference>
<dbReference type="InterPro" id="IPR036465">
    <property type="entry name" value="vWFA_dom_sf"/>
</dbReference>
<dbReference type="GO" id="GO:0003690">
    <property type="term" value="F:double-stranded DNA binding"/>
    <property type="evidence" value="ECO:0007669"/>
    <property type="project" value="TreeGrafter"/>
</dbReference>
<feature type="compositionally biased region" description="Basic residues" evidence="20">
    <location>
        <begin position="578"/>
        <end position="588"/>
    </location>
</feature>
<dbReference type="PIRSF" id="PIRSF016570">
    <property type="entry name" value="Ku80"/>
    <property type="match status" value="1"/>
</dbReference>
<keyword evidence="9" id="KW-0378">Hydrolase</keyword>
<dbReference type="InterPro" id="IPR002035">
    <property type="entry name" value="VWF_A"/>
</dbReference>
<dbReference type="Pfam" id="PF08785">
    <property type="entry name" value="Ku_PK_bind"/>
    <property type="match status" value="1"/>
</dbReference>
<accession>A0A6G1GWM5</accession>
<proteinExistence type="inferred from homology"/>
<evidence type="ECO:0000256" key="11">
    <source>
        <dbReference type="ARBA" id="ARBA00022840"/>
    </source>
</evidence>
<evidence type="ECO:0000256" key="1">
    <source>
        <dbReference type="ARBA" id="ARBA00004123"/>
    </source>
</evidence>
<dbReference type="SUPFAM" id="SSF100939">
    <property type="entry name" value="SPOC domain-like"/>
    <property type="match status" value="1"/>
</dbReference>
<dbReference type="GO" id="GO:0006310">
    <property type="term" value="P:DNA recombination"/>
    <property type="evidence" value="ECO:0007669"/>
    <property type="project" value="UniProtKB-KW"/>
</dbReference>
<dbReference type="Gene3D" id="3.40.50.410">
    <property type="entry name" value="von Willebrand factor, type A domain"/>
    <property type="match status" value="1"/>
</dbReference>
<dbReference type="InterPro" id="IPR006164">
    <property type="entry name" value="DNA_bd_Ku70/Ku80"/>
</dbReference>
<dbReference type="OrthoDB" id="30826at2759"/>
<dbReference type="GO" id="GO:0000723">
    <property type="term" value="P:telomere maintenance"/>
    <property type="evidence" value="ECO:0007669"/>
    <property type="project" value="InterPro"/>
</dbReference>
<dbReference type="GO" id="GO:0005524">
    <property type="term" value="F:ATP binding"/>
    <property type="evidence" value="ECO:0007669"/>
    <property type="project" value="UniProtKB-KW"/>
</dbReference>
<dbReference type="GO" id="GO:0003684">
    <property type="term" value="F:damaged DNA binding"/>
    <property type="evidence" value="ECO:0007669"/>
    <property type="project" value="InterPro"/>
</dbReference>
<dbReference type="InterPro" id="IPR005161">
    <property type="entry name" value="Ku_N"/>
</dbReference>
<dbReference type="GO" id="GO:0006303">
    <property type="term" value="P:double-strand break repair via nonhomologous end joining"/>
    <property type="evidence" value="ECO:0007669"/>
    <property type="project" value="InterPro"/>
</dbReference>
<feature type="domain" description="VWFA" evidence="21">
    <location>
        <begin position="6"/>
        <end position="234"/>
    </location>
</feature>
<evidence type="ECO:0000313" key="23">
    <source>
        <dbReference type="Proteomes" id="UP000800041"/>
    </source>
</evidence>
<dbReference type="Pfam" id="PF03731">
    <property type="entry name" value="Ku_N"/>
    <property type="match status" value="1"/>
</dbReference>
<dbReference type="Proteomes" id="UP000800041">
    <property type="component" value="Unassembled WGS sequence"/>
</dbReference>
<dbReference type="EMBL" id="ML977163">
    <property type="protein sequence ID" value="KAF1985197.1"/>
    <property type="molecule type" value="Genomic_DNA"/>
</dbReference>
<evidence type="ECO:0000313" key="22">
    <source>
        <dbReference type="EMBL" id="KAF1985197.1"/>
    </source>
</evidence>
<dbReference type="FunFam" id="3.40.50.410:FF:000073">
    <property type="entry name" value="ATP-dependent DNA helicase II subunit 2"/>
    <property type="match status" value="1"/>
</dbReference>
<dbReference type="GO" id="GO:0043564">
    <property type="term" value="C:Ku70:Ku80 complex"/>
    <property type="evidence" value="ECO:0007669"/>
    <property type="project" value="InterPro"/>
</dbReference>
<evidence type="ECO:0000256" key="8">
    <source>
        <dbReference type="ARBA" id="ARBA00022763"/>
    </source>
</evidence>
<evidence type="ECO:0000256" key="7">
    <source>
        <dbReference type="ARBA" id="ARBA00022741"/>
    </source>
</evidence>
<keyword evidence="12" id="KW-0779">Telomere</keyword>
<organism evidence="22 23">
    <name type="scientific">Aulographum hederae CBS 113979</name>
    <dbReference type="NCBI Taxonomy" id="1176131"/>
    <lineage>
        <taxon>Eukaryota</taxon>
        <taxon>Fungi</taxon>
        <taxon>Dikarya</taxon>
        <taxon>Ascomycota</taxon>
        <taxon>Pezizomycotina</taxon>
        <taxon>Dothideomycetes</taxon>
        <taxon>Pleosporomycetidae</taxon>
        <taxon>Aulographales</taxon>
        <taxon>Aulographaceae</taxon>
    </lineage>
</organism>
<dbReference type="SMART" id="SM00559">
    <property type="entry name" value="Ku78"/>
    <property type="match status" value="1"/>
</dbReference>
<keyword evidence="8" id="KW-0227">DNA damage</keyword>
<dbReference type="AlphaFoldDB" id="A0A6G1GWM5"/>
<keyword evidence="16" id="KW-0539">Nucleus</keyword>
<keyword evidence="14" id="KW-0233">DNA recombination</keyword>
<dbReference type="InterPro" id="IPR036494">
    <property type="entry name" value="Ku_C_sf"/>
</dbReference>
<evidence type="ECO:0000256" key="13">
    <source>
        <dbReference type="ARBA" id="ARBA00023125"/>
    </source>
</evidence>
<keyword evidence="6" id="KW-0158">Chromosome</keyword>
<gene>
    <name evidence="22" type="ORF">K402DRAFT_394896</name>
</gene>
<evidence type="ECO:0000256" key="2">
    <source>
        <dbReference type="ARBA" id="ARBA00004574"/>
    </source>
</evidence>
<comment type="similarity">
    <text evidence="3">Belongs to the ku80 family.</text>
</comment>
<evidence type="ECO:0000256" key="12">
    <source>
        <dbReference type="ARBA" id="ARBA00022895"/>
    </source>
</evidence>
<dbReference type="Pfam" id="PF02735">
    <property type="entry name" value="Ku"/>
    <property type="match status" value="1"/>
</dbReference>
<dbReference type="Gene3D" id="2.40.290.10">
    <property type="match status" value="1"/>
</dbReference>
<feature type="region of interest" description="Disordered" evidence="20">
    <location>
        <begin position="570"/>
        <end position="596"/>
    </location>
</feature>
<dbReference type="CDD" id="cd00873">
    <property type="entry name" value="KU80"/>
    <property type="match status" value="1"/>
</dbReference>
<comment type="catalytic activity">
    <reaction evidence="19">
        <text>ATP + H2O = ADP + phosphate + H(+)</text>
        <dbReference type="Rhea" id="RHEA:13065"/>
        <dbReference type="ChEBI" id="CHEBI:15377"/>
        <dbReference type="ChEBI" id="CHEBI:15378"/>
        <dbReference type="ChEBI" id="CHEBI:30616"/>
        <dbReference type="ChEBI" id="CHEBI:43474"/>
        <dbReference type="ChEBI" id="CHEBI:456216"/>
        <dbReference type="EC" id="3.6.4.12"/>
    </reaction>
</comment>
<evidence type="ECO:0000256" key="3">
    <source>
        <dbReference type="ARBA" id="ARBA00007726"/>
    </source>
</evidence>
<keyword evidence="10 22" id="KW-0347">Helicase</keyword>
<evidence type="ECO:0000256" key="9">
    <source>
        <dbReference type="ARBA" id="ARBA00022801"/>
    </source>
</evidence>
<dbReference type="PANTHER" id="PTHR12604:SF4">
    <property type="entry name" value="X-RAY REPAIR CROSS-COMPLEMENTING PROTEIN 5"/>
    <property type="match status" value="1"/>
</dbReference>
<evidence type="ECO:0000256" key="10">
    <source>
        <dbReference type="ARBA" id="ARBA00022806"/>
    </source>
</evidence>
<dbReference type="FunFam" id="1.10.1600.10:FF:000002">
    <property type="entry name" value="X-ray repair cross-complementing protein 5"/>
    <property type="match status" value="1"/>
</dbReference>
<evidence type="ECO:0000256" key="14">
    <source>
        <dbReference type="ARBA" id="ARBA00023172"/>
    </source>
</evidence>